<keyword evidence="1" id="KW-0479">Metal-binding</keyword>
<comment type="caution">
    <text evidence="5">The sequence shown here is derived from an EMBL/GenBank/DDBJ whole genome shotgun (WGS) entry which is preliminary data.</text>
</comment>
<dbReference type="Gene3D" id="2.20.25.240">
    <property type="match status" value="1"/>
</dbReference>
<keyword evidence="3" id="KW-0862">Zinc</keyword>
<evidence type="ECO:0000313" key="6">
    <source>
        <dbReference type="Proteomes" id="UP000037510"/>
    </source>
</evidence>
<feature type="non-terminal residue" evidence="5">
    <location>
        <position position="1"/>
    </location>
</feature>
<dbReference type="Pfam" id="PF04500">
    <property type="entry name" value="FLYWCH"/>
    <property type="match status" value="1"/>
</dbReference>
<gene>
    <name evidence="5" type="ORF">OBRU01_26409</name>
</gene>
<keyword evidence="2" id="KW-0863">Zinc-finger</keyword>
<dbReference type="Proteomes" id="UP000037510">
    <property type="component" value="Unassembled WGS sequence"/>
</dbReference>
<accession>A0A0L7K2V7</accession>
<dbReference type="AlphaFoldDB" id="A0A0L7K2V7"/>
<evidence type="ECO:0000259" key="4">
    <source>
        <dbReference type="Pfam" id="PF04500"/>
    </source>
</evidence>
<protein>
    <recommendedName>
        <fullName evidence="4">FLYWCH-type domain-containing protein</fullName>
    </recommendedName>
</protein>
<evidence type="ECO:0000313" key="5">
    <source>
        <dbReference type="EMBL" id="KOB52165.1"/>
    </source>
</evidence>
<evidence type="ECO:0000256" key="1">
    <source>
        <dbReference type="ARBA" id="ARBA00022723"/>
    </source>
</evidence>
<dbReference type="InterPro" id="IPR007588">
    <property type="entry name" value="Znf_FLYWCH"/>
</dbReference>
<evidence type="ECO:0000256" key="2">
    <source>
        <dbReference type="ARBA" id="ARBA00022771"/>
    </source>
</evidence>
<name>A0A0L7K2V7_OPEBR</name>
<keyword evidence="6" id="KW-1185">Reference proteome</keyword>
<organism evidence="5 6">
    <name type="scientific">Operophtera brumata</name>
    <name type="common">Winter moth</name>
    <name type="synonym">Phalaena brumata</name>
    <dbReference type="NCBI Taxonomy" id="104452"/>
    <lineage>
        <taxon>Eukaryota</taxon>
        <taxon>Metazoa</taxon>
        <taxon>Ecdysozoa</taxon>
        <taxon>Arthropoda</taxon>
        <taxon>Hexapoda</taxon>
        <taxon>Insecta</taxon>
        <taxon>Pterygota</taxon>
        <taxon>Neoptera</taxon>
        <taxon>Endopterygota</taxon>
        <taxon>Lepidoptera</taxon>
        <taxon>Glossata</taxon>
        <taxon>Ditrysia</taxon>
        <taxon>Geometroidea</taxon>
        <taxon>Geometridae</taxon>
        <taxon>Larentiinae</taxon>
        <taxon>Operophtera</taxon>
    </lineage>
</organism>
<sequence>GRTLLCVGSYAFCSQNVRGLRTRWICSTHKNMRCKAAVITYDDTVIKINNIHNHEVCHLSRQKRAKPSSVSEDTTFIRRPFLQTGSDGLAPAIAARDARRGYSHIVTRSLKCLTCTTIKHIGSML</sequence>
<feature type="non-terminal residue" evidence="5">
    <location>
        <position position="125"/>
    </location>
</feature>
<dbReference type="GO" id="GO:0008270">
    <property type="term" value="F:zinc ion binding"/>
    <property type="evidence" value="ECO:0007669"/>
    <property type="project" value="UniProtKB-KW"/>
</dbReference>
<feature type="domain" description="FLYWCH-type" evidence="4">
    <location>
        <begin position="1"/>
        <end position="54"/>
    </location>
</feature>
<proteinExistence type="predicted"/>
<reference evidence="5 6" key="1">
    <citation type="journal article" date="2015" name="Genome Biol. Evol.">
        <title>The genome of winter moth (Operophtera brumata) provides a genomic perspective on sexual dimorphism and phenology.</title>
        <authorList>
            <person name="Derks M.F."/>
            <person name="Smit S."/>
            <person name="Salis L."/>
            <person name="Schijlen E."/>
            <person name="Bossers A."/>
            <person name="Mateman C."/>
            <person name="Pijl A.S."/>
            <person name="de Ridder D."/>
            <person name="Groenen M.A."/>
            <person name="Visser M.E."/>
            <person name="Megens H.J."/>
        </authorList>
    </citation>
    <scope>NUCLEOTIDE SEQUENCE [LARGE SCALE GENOMIC DNA]</scope>
    <source>
        <strain evidence="5">WM2013NL</strain>
        <tissue evidence="5">Head and thorax</tissue>
    </source>
</reference>
<evidence type="ECO:0000256" key="3">
    <source>
        <dbReference type="ARBA" id="ARBA00022833"/>
    </source>
</evidence>
<dbReference type="EMBL" id="JTDY01013258">
    <property type="protein sequence ID" value="KOB52165.1"/>
    <property type="molecule type" value="Genomic_DNA"/>
</dbReference>